<comment type="caution">
    <text evidence="1">The sequence shown here is derived from an EMBL/GenBank/DDBJ whole genome shotgun (WGS) entry which is preliminary data.</text>
</comment>
<dbReference type="EMBL" id="JAJTTC010000002">
    <property type="protein sequence ID" value="MCF0062720.1"/>
    <property type="molecule type" value="Genomic_DNA"/>
</dbReference>
<gene>
    <name evidence="1" type="ORF">LXM26_14525</name>
</gene>
<keyword evidence="2" id="KW-1185">Reference proteome</keyword>
<dbReference type="AlphaFoldDB" id="A0A9X1PLQ5"/>
<organism evidence="1 2">
    <name type="scientific">Dyadobacter chenwenxiniae</name>
    <dbReference type="NCBI Taxonomy" id="2906456"/>
    <lineage>
        <taxon>Bacteria</taxon>
        <taxon>Pseudomonadati</taxon>
        <taxon>Bacteroidota</taxon>
        <taxon>Cytophagia</taxon>
        <taxon>Cytophagales</taxon>
        <taxon>Spirosomataceae</taxon>
        <taxon>Dyadobacter</taxon>
    </lineage>
</organism>
<accession>A0A9X1PLQ5</accession>
<evidence type="ECO:0000313" key="1">
    <source>
        <dbReference type="EMBL" id="MCF0062720.1"/>
    </source>
</evidence>
<sequence>MIVNKKIVICDVNIQQNGHYIGYNQFVIDNYKRVLGGAVGDELIFVYNIEAKELLRFPEDAQTIFLDFKADLVDTLSGRTQIWKMVLSAIEGLKADMLYFLDLDKFQIPVSLYKGTTSISTIYFRPHHRTVPSNNKLKTVVNTKIKSLKKIFSEVIVIGLNKNVKNIFILNDPSGVAHLNKFYRTEKFKHLPDPIFSYDTESQSEILEKDKSEISLLAFGALAERKNTENIIRAYSVAKFSQPTVLKIIGSSKPAYFSTISRLVEEVKNNLAPNKRIILENKFVSNAEMDELHATSHISLLIYKDFFGSSGLLGRSAKHNMYVLASSVGLIQELVNKYNLGKTTDPFDVNQIAQAMEQAQNEYSHFNTDGCKRFYEEHQPDQFLKSLFLQ</sequence>
<dbReference type="SUPFAM" id="SSF53756">
    <property type="entry name" value="UDP-Glycosyltransferase/glycogen phosphorylase"/>
    <property type="match status" value="1"/>
</dbReference>
<reference evidence="1" key="1">
    <citation type="submission" date="2021-12" db="EMBL/GenBank/DDBJ databases">
        <title>Novel species in genus Dyadobacter.</title>
        <authorList>
            <person name="Ma C."/>
        </authorList>
    </citation>
    <scope>NUCLEOTIDE SEQUENCE</scope>
    <source>
        <strain evidence="1">LJ419</strain>
    </source>
</reference>
<name>A0A9X1PLQ5_9BACT</name>
<proteinExistence type="predicted"/>
<dbReference type="Gene3D" id="3.40.50.2000">
    <property type="entry name" value="Glycogen Phosphorylase B"/>
    <property type="match status" value="1"/>
</dbReference>
<evidence type="ECO:0000313" key="2">
    <source>
        <dbReference type="Proteomes" id="UP001139000"/>
    </source>
</evidence>
<protein>
    <submittedName>
        <fullName evidence="1">Glycosyltransferase</fullName>
    </submittedName>
</protein>
<dbReference type="RefSeq" id="WP_234655808.1">
    <property type="nucleotide sequence ID" value="NZ_CP094997.1"/>
</dbReference>
<dbReference type="Proteomes" id="UP001139000">
    <property type="component" value="Unassembled WGS sequence"/>
</dbReference>